<reference evidence="1 2" key="1">
    <citation type="submission" date="2021-06" db="EMBL/GenBank/DDBJ databases">
        <authorList>
            <person name="Palmer J.M."/>
        </authorList>
    </citation>
    <scope>NUCLEOTIDE SEQUENCE [LARGE SCALE GENOMIC DNA]</scope>
    <source>
        <strain evidence="2">if_2019</strain>
        <tissue evidence="1">Muscle</tissue>
    </source>
</reference>
<dbReference type="PANTHER" id="PTHR47272:SF2">
    <property type="entry name" value="PIGGYBAC TRANSPOSABLE ELEMENT-DERIVED PROTEIN 3-LIKE"/>
    <property type="match status" value="1"/>
</dbReference>
<evidence type="ECO:0000313" key="2">
    <source>
        <dbReference type="Proteomes" id="UP001482620"/>
    </source>
</evidence>
<dbReference type="EMBL" id="JAHRIQ010053530">
    <property type="protein sequence ID" value="MEQ2238720.1"/>
    <property type="molecule type" value="Genomic_DNA"/>
</dbReference>
<sequence>MKFLEFRMVVAQVFLNKHDVLNKDAHVADAVGENAHPQQSRKGSRVTPVPYASVRTCSAAHLPEMADLKNPMRFRGQGCPGKSRVRCTKCNVFLCLQNQRNCFAEFHKGR</sequence>
<proteinExistence type="predicted"/>
<keyword evidence="2" id="KW-1185">Reference proteome</keyword>
<evidence type="ECO:0000313" key="1">
    <source>
        <dbReference type="EMBL" id="MEQ2238720.1"/>
    </source>
</evidence>
<protein>
    <submittedName>
        <fullName evidence="1">Uncharacterized protein</fullName>
    </submittedName>
</protein>
<gene>
    <name evidence="1" type="ORF">ILYODFUR_036139</name>
</gene>
<dbReference type="PANTHER" id="PTHR47272">
    <property type="entry name" value="DDE_TNP_1_7 DOMAIN-CONTAINING PROTEIN"/>
    <property type="match status" value="1"/>
</dbReference>
<name>A0ABV0U0M3_9TELE</name>
<dbReference type="Proteomes" id="UP001482620">
    <property type="component" value="Unassembled WGS sequence"/>
</dbReference>
<comment type="caution">
    <text evidence="1">The sequence shown here is derived from an EMBL/GenBank/DDBJ whole genome shotgun (WGS) entry which is preliminary data.</text>
</comment>
<organism evidence="1 2">
    <name type="scientific">Ilyodon furcidens</name>
    <name type="common">goldbreast splitfin</name>
    <dbReference type="NCBI Taxonomy" id="33524"/>
    <lineage>
        <taxon>Eukaryota</taxon>
        <taxon>Metazoa</taxon>
        <taxon>Chordata</taxon>
        <taxon>Craniata</taxon>
        <taxon>Vertebrata</taxon>
        <taxon>Euteleostomi</taxon>
        <taxon>Actinopterygii</taxon>
        <taxon>Neopterygii</taxon>
        <taxon>Teleostei</taxon>
        <taxon>Neoteleostei</taxon>
        <taxon>Acanthomorphata</taxon>
        <taxon>Ovalentaria</taxon>
        <taxon>Atherinomorphae</taxon>
        <taxon>Cyprinodontiformes</taxon>
        <taxon>Goodeidae</taxon>
        <taxon>Ilyodon</taxon>
    </lineage>
</organism>
<accession>A0ABV0U0M3</accession>